<gene>
    <name evidence="2" type="ORF">PMAYCL1PPCAC_21600</name>
</gene>
<accession>A0AAN5I4N3</accession>
<feature type="transmembrane region" description="Helical" evidence="1">
    <location>
        <begin position="7"/>
        <end position="26"/>
    </location>
</feature>
<comment type="caution">
    <text evidence="2">The sequence shown here is derived from an EMBL/GenBank/DDBJ whole genome shotgun (WGS) entry which is preliminary data.</text>
</comment>
<protein>
    <submittedName>
        <fullName evidence="2">Uncharacterized protein</fullName>
    </submittedName>
</protein>
<dbReference type="AlphaFoldDB" id="A0AAN5I4N3"/>
<dbReference type="EMBL" id="BTRK01000005">
    <property type="protein sequence ID" value="GMR51404.1"/>
    <property type="molecule type" value="Genomic_DNA"/>
</dbReference>
<keyword evidence="1" id="KW-1133">Transmembrane helix</keyword>
<evidence type="ECO:0000313" key="2">
    <source>
        <dbReference type="EMBL" id="GMR51404.1"/>
    </source>
</evidence>
<evidence type="ECO:0000313" key="3">
    <source>
        <dbReference type="Proteomes" id="UP001328107"/>
    </source>
</evidence>
<dbReference type="Proteomes" id="UP001328107">
    <property type="component" value="Unassembled WGS sequence"/>
</dbReference>
<keyword evidence="1" id="KW-0472">Membrane</keyword>
<feature type="transmembrane region" description="Helical" evidence="1">
    <location>
        <begin position="32"/>
        <end position="55"/>
    </location>
</feature>
<keyword evidence="1" id="KW-0812">Transmembrane</keyword>
<feature type="non-terminal residue" evidence="2">
    <location>
        <position position="1"/>
    </location>
</feature>
<evidence type="ECO:0000256" key="1">
    <source>
        <dbReference type="SAM" id="Phobius"/>
    </source>
</evidence>
<reference evidence="3" key="1">
    <citation type="submission" date="2022-10" db="EMBL/GenBank/DDBJ databases">
        <title>Genome assembly of Pristionchus species.</title>
        <authorList>
            <person name="Yoshida K."/>
            <person name="Sommer R.J."/>
        </authorList>
    </citation>
    <scope>NUCLEOTIDE SEQUENCE [LARGE SCALE GENOMIC DNA]</scope>
    <source>
        <strain evidence="3">RS5460</strain>
    </source>
</reference>
<organism evidence="2 3">
    <name type="scientific">Pristionchus mayeri</name>
    <dbReference type="NCBI Taxonomy" id="1317129"/>
    <lineage>
        <taxon>Eukaryota</taxon>
        <taxon>Metazoa</taxon>
        <taxon>Ecdysozoa</taxon>
        <taxon>Nematoda</taxon>
        <taxon>Chromadorea</taxon>
        <taxon>Rhabditida</taxon>
        <taxon>Rhabditina</taxon>
        <taxon>Diplogasteromorpha</taxon>
        <taxon>Diplogasteroidea</taxon>
        <taxon>Neodiplogasteridae</taxon>
        <taxon>Pristionchus</taxon>
    </lineage>
</organism>
<sequence>GGIIRRVIIIVYFLALTAPTLAIFLIPDPRLFLGYSAYLFITILCMIPTSLIYLASIDCRLVIYRNQNSSIRVKFTPVDYVP</sequence>
<name>A0AAN5I4N3_9BILA</name>
<keyword evidence="3" id="KW-1185">Reference proteome</keyword>
<feature type="non-terminal residue" evidence="2">
    <location>
        <position position="82"/>
    </location>
</feature>
<proteinExistence type="predicted"/>